<dbReference type="STRING" id="33528.ENSGAFP00000000233"/>
<accession>A0A315WBQ3</accession>
<reference evidence="3 4" key="1">
    <citation type="journal article" date="2018" name="G3 (Bethesda)">
        <title>A High-Quality Reference Genome for the Invasive Mosquitofish Gambusia affinis Using a Chicago Library.</title>
        <authorList>
            <person name="Hoffberg S.L."/>
            <person name="Troendle N.J."/>
            <person name="Glenn T.C."/>
            <person name="Mahmud O."/>
            <person name="Louha S."/>
            <person name="Chalopin D."/>
            <person name="Bennetzen J.L."/>
            <person name="Mauricio R."/>
        </authorList>
    </citation>
    <scope>NUCLEOTIDE SEQUENCE [LARGE SCALE GENOMIC DNA]</scope>
    <source>
        <strain evidence="3">NE01/NJP1002.9</strain>
        <tissue evidence="3">Muscle</tissue>
    </source>
</reference>
<evidence type="ECO:0000256" key="1">
    <source>
        <dbReference type="SAM" id="Coils"/>
    </source>
</evidence>
<dbReference type="PANTHER" id="PTHR14432:SF6">
    <property type="entry name" value="5-AZACYTIDINE-INDUCED PROTEIN 2"/>
    <property type="match status" value="1"/>
</dbReference>
<dbReference type="AlphaFoldDB" id="A0A315WBQ3"/>
<organism evidence="3 4">
    <name type="scientific">Gambusia affinis</name>
    <name type="common">Western mosquitofish</name>
    <name type="synonym">Heterandria affinis</name>
    <dbReference type="NCBI Taxonomy" id="33528"/>
    <lineage>
        <taxon>Eukaryota</taxon>
        <taxon>Metazoa</taxon>
        <taxon>Chordata</taxon>
        <taxon>Craniata</taxon>
        <taxon>Vertebrata</taxon>
        <taxon>Euteleostomi</taxon>
        <taxon>Actinopterygii</taxon>
        <taxon>Neopterygii</taxon>
        <taxon>Teleostei</taxon>
        <taxon>Neoteleostei</taxon>
        <taxon>Acanthomorphata</taxon>
        <taxon>Ovalentaria</taxon>
        <taxon>Atherinomorphae</taxon>
        <taxon>Cyprinodontiformes</taxon>
        <taxon>Poeciliidae</taxon>
        <taxon>Poeciliinae</taxon>
        <taxon>Gambusia</taxon>
    </lineage>
</organism>
<sequence>RKRFPEVQGLGSDGPLLTDNSPCFLWLEGTHSQKTRRATKKMTENSESEIEKKNGMMDETEAEDDERKEVSTSSPSYGVLSGSQLCCRSGRLITVTHCWLTLSCTAQGHCNTVKVWKAHDTRSSTVSQHFETTLLVFGCQTGTRASVTPVTRIGQSRVWGQDQREWEEKMLDDDLAANFACTAGGVLQCNPVESTVASLATDLLVVFTLNKAGVPKPLLNNLPKAPPGSCGLQQRFCPKEDPCSAPPQHSSTRLAATALSKHLGECQKEQELLTETKIQFQDAKLERLGLCQDMEPLAVDDDICILKHETAYTPAGESPVSVCAGDESVASHFALVTAYEDIKKRLRDTERDNTLLKKRVKQLEEKLFRPEAPPSEGPHYVNKAFSAYRGIYIEKEDLQMELNKLKKDKSESERLLTEQLQAKELELLQLKTEMETTQVMKSLNSPQDCWQMERVDTELQIRKLQEDLERVMLENSRLLERSTEESQGLNGPDLNQTCDGRHSSRERNVQQTYAALCCEVTRLQSEMRLQSSLIRKLRPLIGETRQAASTVPVQCLDDVEKNNNNNLPVIRAPGPRPPSAPPVPSCSGRPCPAVGGPPAGPPLPDSLREDCWYNGPWPSQSCLVEALVGSEACAVVLPPPPLNQASLDDSSRSFPSPPKPTDAMFWEGHSNGSNSSSSLGNFTPMSPPSAEWAKPY</sequence>
<evidence type="ECO:0000313" key="4">
    <source>
        <dbReference type="Proteomes" id="UP000250572"/>
    </source>
</evidence>
<name>A0A315WBQ3_GAMAF</name>
<feature type="region of interest" description="Disordered" evidence="2">
    <location>
        <begin position="641"/>
        <end position="696"/>
    </location>
</feature>
<protein>
    <recommendedName>
        <fullName evidence="5">Tbk1/Ikki binding domain-containing protein</fullName>
    </recommendedName>
</protein>
<evidence type="ECO:0000313" key="3">
    <source>
        <dbReference type="EMBL" id="PWA33602.1"/>
    </source>
</evidence>
<keyword evidence="4" id="KW-1185">Reference proteome</keyword>
<feature type="region of interest" description="Disordered" evidence="2">
    <location>
        <begin position="481"/>
        <end position="505"/>
    </location>
</feature>
<dbReference type="EMBL" id="NHOQ01000034">
    <property type="protein sequence ID" value="PWA33602.1"/>
    <property type="molecule type" value="Genomic_DNA"/>
</dbReference>
<dbReference type="InterPro" id="IPR051891">
    <property type="entry name" value="TBK1-IKBKE_adapters"/>
</dbReference>
<evidence type="ECO:0000256" key="2">
    <source>
        <dbReference type="SAM" id="MobiDB-lite"/>
    </source>
</evidence>
<feature type="compositionally biased region" description="Pro residues" evidence="2">
    <location>
        <begin position="574"/>
        <end position="584"/>
    </location>
</feature>
<proteinExistence type="predicted"/>
<feature type="compositionally biased region" description="Polar residues" evidence="2">
    <location>
        <begin position="485"/>
        <end position="498"/>
    </location>
</feature>
<feature type="compositionally biased region" description="Low complexity" evidence="2">
    <location>
        <begin position="668"/>
        <end position="681"/>
    </location>
</feature>
<feature type="non-terminal residue" evidence="3">
    <location>
        <position position="696"/>
    </location>
</feature>
<evidence type="ECO:0008006" key="5">
    <source>
        <dbReference type="Google" id="ProtNLM"/>
    </source>
</evidence>
<keyword evidence="1" id="KW-0175">Coiled coil</keyword>
<comment type="caution">
    <text evidence="3">The sequence shown here is derived from an EMBL/GenBank/DDBJ whole genome shotgun (WGS) entry which is preliminary data.</text>
</comment>
<dbReference type="Proteomes" id="UP000250572">
    <property type="component" value="Unassembled WGS sequence"/>
</dbReference>
<feature type="compositionally biased region" description="Basic and acidic residues" evidence="2">
    <location>
        <begin position="41"/>
        <end position="56"/>
    </location>
</feature>
<feature type="non-terminal residue" evidence="3">
    <location>
        <position position="1"/>
    </location>
</feature>
<gene>
    <name evidence="3" type="ORF">CCH79_00007467</name>
</gene>
<feature type="region of interest" description="Disordered" evidence="2">
    <location>
        <begin position="35"/>
        <end position="75"/>
    </location>
</feature>
<feature type="coiled-coil region" evidence="1">
    <location>
        <begin position="339"/>
        <end position="481"/>
    </location>
</feature>
<feature type="region of interest" description="Disordered" evidence="2">
    <location>
        <begin position="568"/>
        <end position="587"/>
    </location>
</feature>
<dbReference type="GO" id="GO:0005737">
    <property type="term" value="C:cytoplasm"/>
    <property type="evidence" value="ECO:0007669"/>
    <property type="project" value="TreeGrafter"/>
</dbReference>
<feature type="compositionally biased region" description="Polar residues" evidence="2">
    <location>
        <begin position="643"/>
        <end position="654"/>
    </location>
</feature>
<dbReference type="PANTHER" id="PTHR14432">
    <property type="entry name" value="PROSAPIP2 PROTEIN/5-AZACYTIDINE INDUCED GENE 2"/>
    <property type="match status" value="1"/>
</dbReference>